<evidence type="ECO:0000256" key="1">
    <source>
        <dbReference type="SAM" id="MobiDB-lite"/>
    </source>
</evidence>
<keyword evidence="2" id="KW-0472">Membrane</keyword>
<keyword evidence="2" id="KW-1133">Transmembrane helix</keyword>
<dbReference type="Proteomes" id="UP000663880">
    <property type="component" value="Unassembled WGS sequence"/>
</dbReference>
<protein>
    <submittedName>
        <fullName evidence="3">Uncharacterized protein</fullName>
    </submittedName>
</protein>
<keyword evidence="4" id="KW-1185">Reference proteome</keyword>
<comment type="caution">
    <text evidence="3">The sequence shown here is derived from an EMBL/GenBank/DDBJ whole genome shotgun (WGS) entry which is preliminary data.</text>
</comment>
<evidence type="ECO:0000256" key="2">
    <source>
        <dbReference type="SAM" id="Phobius"/>
    </source>
</evidence>
<feature type="compositionally biased region" description="Polar residues" evidence="1">
    <location>
        <begin position="453"/>
        <end position="466"/>
    </location>
</feature>
<proteinExistence type="predicted"/>
<feature type="compositionally biased region" description="Polar residues" evidence="1">
    <location>
        <begin position="497"/>
        <end position="506"/>
    </location>
</feature>
<organism evidence="3 4">
    <name type="scientific">Pieris macdunnoughi</name>
    <dbReference type="NCBI Taxonomy" id="345717"/>
    <lineage>
        <taxon>Eukaryota</taxon>
        <taxon>Metazoa</taxon>
        <taxon>Ecdysozoa</taxon>
        <taxon>Arthropoda</taxon>
        <taxon>Hexapoda</taxon>
        <taxon>Insecta</taxon>
        <taxon>Pterygota</taxon>
        <taxon>Neoptera</taxon>
        <taxon>Endopterygota</taxon>
        <taxon>Lepidoptera</taxon>
        <taxon>Glossata</taxon>
        <taxon>Ditrysia</taxon>
        <taxon>Papilionoidea</taxon>
        <taxon>Pieridae</taxon>
        <taxon>Pierinae</taxon>
        <taxon>Pieris</taxon>
    </lineage>
</organism>
<feature type="transmembrane region" description="Helical" evidence="2">
    <location>
        <begin position="107"/>
        <end position="126"/>
    </location>
</feature>
<dbReference type="OrthoDB" id="8115845at2759"/>
<reference evidence="3" key="1">
    <citation type="submission" date="2021-02" db="EMBL/GenBank/DDBJ databases">
        <authorList>
            <person name="Steward A R."/>
        </authorList>
    </citation>
    <scope>NUCLEOTIDE SEQUENCE</scope>
</reference>
<feature type="transmembrane region" description="Helical" evidence="2">
    <location>
        <begin position="147"/>
        <end position="169"/>
    </location>
</feature>
<evidence type="ECO:0000313" key="3">
    <source>
        <dbReference type="EMBL" id="CAF4868443.1"/>
    </source>
</evidence>
<feature type="region of interest" description="Disordered" evidence="1">
    <location>
        <begin position="441"/>
        <end position="523"/>
    </location>
</feature>
<feature type="transmembrane region" description="Helical" evidence="2">
    <location>
        <begin position="214"/>
        <end position="234"/>
    </location>
</feature>
<gene>
    <name evidence="3" type="ORF">PMACD_LOCUS8546</name>
</gene>
<keyword evidence="2" id="KW-0812">Transmembrane</keyword>
<dbReference type="AlphaFoldDB" id="A0A821T2R7"/>
<dbReference type="EMBL" id="CAJOBZ010000022">
    <property type="protein sequence ID" value="CAF4868443.1"/>
    <property type="molecule type" value="Genomic_DNA"/>
</dbReference>
<accession>A0A821T2R7</accession>
<feature type="transmembrane region" description="Helical" evidence="2">
    <location>
        <begin position="29"/>
        <end position="53"/>
    </location>
</feature>
<feature type="compositionally biased region" description="Basic and acidic residues" evidence="1">
    <location>
        <begin position="509"/>
        <end position="523"/>
    </location>
</feature>
<sequence length="523" mass="59401">MERITLYEEYKFIEKSETEVYSIWKGAHLLLFFLAFVFGSFCTFCFHMLMYLFDEKCVLFPKLLSLTSLRQNIIYEFIPEDKVKAELLPVDFVSTQWVEKSACYLPTYVPLVSGIFGLVWTTMFLMCSAGSRVLTGLQRPWRILPPVFVFSLAMSSLCIYTSVVTHYGLHDLCMKLSEITGSTTCTYTVNVATLVYERRIRGVYQATHLTILSAWLHTACWVLSALLALFRVLLAIDFQLVRVKAELTGNIDKFLEKNETHIRTISPDLWGMPVSTSASKNSTKVHFQKEYLISKRLLGSESSLSDFGDQLYLSDGSSKNSEMALVPVEKRKLEMYEIYSKVSREHTFITQLLYNIVADVTETSPFLSLSSSVSSIDSDSSLLRIVRQYGQEKITSRLVLAERGKTRALLDIKEAEEAAVDLKRALKSRLNILYENTTSKLENQSDEGKQESTSDQPELGVPSTSKDPAKTKKSNLKNTATQTHKKQRDPSAKVQIESKTSIMTSDTKLNLEKETQTKKEKQD</sequence>
<name>A0A821T2R7_9NEOP</name>
<evidence type="ECO:0000313" key="4">
    <source>
        <dbReference type="Proteomes" id="UP000663880"/>
    </source>
</evidence>